<dbReference type="Pfam" id="PF01927">
    <property type="entry name" value="Mut7-C"/>
    <property type="match status" value="1"/>
</dbReference>
<dbReference type="Proteomes" id="UP001158049">
    <property type="component" value="Unassembled WGS sequence"/>
</dbReference>
<sequence length="264" mass="29267">MAMVTATFRFHAELNTFLSSDRRGRDVRVECARAATTKHMVEALGVPHTEVGLLLVNGVAASFTRLLAEGDLVDIFPGSRLPEGPPRFVADAHLGGLARLLRMAGFDTLYDNGYDDAEIAAISASQDRIVLTRDRDLLIRKDIMVGCYVRPLKAEEQAQQVFSRYRLAPQSHPFSLCLACNRPLRSVDRSGVEDSLPPRVAELYREFRRCDLCGRVYWKGSHWQRMDALLKRLLNAADADDAGAAPATAPGNASFPPWQDTRPS</sequence>
<dbReference type="EMBL" id="FXUL01000027">
    <property type="protein sequence ID" value="SMP77995.1"/>
    <property type="molecule type" value="Genomic_DNA"/>
</dbReference>
<dbReference type="PANTHER" id="PTHR39081:SF1">
    <property type="entry name" value="MUT7-C RNASE DOMAIN-CONTAINING PROTEIN"/>
    <property type="match status" value="1"/>
</dbReference>
<reference evidence="4 5" key="1">
    <citation type="submission" date="2017-05" db="EMBL/GenBank/DDBJ databases">
        <authorList>
            <person name="Varghese N."/>
            <person name="Submissions S."/>
        </authorList>
    </citation>
    <scope>NUCLEOTIDE SEQUENCE [LARGE SCALE GENOMIC DNA]</scope>
    <source>
        <strain evidence="4 5">DSM 26001</strain>
    </source>
</reference>
<dbReference type="InterPro" id="IPR016155">
    <property type="entry name" value="Mopterin_synth/thiamin_S_b"/>
</dbReference>
<accession>A0ABY1QSX5</accession>
<protein>
    <recommendedName>
        <fullName evidence="6">Twitching motility protein PilT</fullName>
    </recommendedName>
</protein>
<dbReference type="InterPro" id="IPR027798">
    <property type="entry name" value="Ub_Mut7C"/>
</dbReference>
<feature type="domain" description="Mut7-C RNAse" evidence="2">
    <location>
        <begin position="86"/>
        <end position="229"/>
    </location>
</feature>
<comment type="caution">
    <text evidence="4">The sequence shown here is derived from an EMBL/GenBank/DDBJ whole genome shotgun (WGS) entry which is preliminary data.</text>
</comment>
<dbReference type="PANTHER" id="PTHR39081">
    <property type="entry name" value="MUT7-C DOMAIN-CONTAINING PROTEIN"/>
    <property type="match status" value="1"/>
</dbReference>
<evidence type="ECO:0000259" key="2">
    <source>
        <dbReference type="Pfam" id="PF01927"/>
    </source>
</evidence>
<dbReference type="SUPFAM" id="SSF54285">
    <property type="entry name" value="MoaD/ThiS"/>
    <property type="match status" value="1"/>
</dbReference>
<feature type="region of interest" description="Disordered" evidence="1">
    <location>
        <begin position="242"/>
        <end position="264"/>
    </location>
</feature>
<keyword evidence="5" id="KW-1185">Reference proteome</keyword>
<name>A0ABY1QSX5_9BURK</name>
<dbReference type="InterPro" id="IPR002782">
    <property type="entry name" value="Mut7-C_RNAse_dom"/>
</dbReference>
<evidence type="ECO:0000256" key="1">
    <source>
        <dbReference type="SAM" id="MobiDB-lite"/>
    </source>
</evidence>
<evidence type="ECO:0000313" key="5">
    <source>
        <dbReference type="Proteomes" id="UP001158049"/>
    </source>
</evidence>
<evidence type="ECO:0008006" key="6">
    <source>
        <dbReference type="Google" id="ProtNLM"/>
    </source>
</evidence>
<proteinExistence type="predicted"/>
<gene>
    <name evidence="4" type="ORF">SAMN06295970_12780</name>
</gene>
<organism evidence="4 5">
    <name type="scientific">Noviherbaspirillum suwonense</name>
    <dbReference type="NCBI Taxonomy" id="1224511"/>
    <lineage>
        <taxon>Bacteria</taxon>
        <taxon>Pseudomonadati</taxon>
        <taxon>Pseudomonadota</taxon>
        <taxon>Betaproteobacteria</taxon>
        <taxon>Burkholderiales</taxon>
        <taxon>Oxalobacteraceae</taxon>
        <taxon>Noviherbaspirillum</taxon>
    </lineage>
</organism>
<feature type="compositionally biased region" description="Low complexity" evidence="1">
    <location>
        <begin position="242"/>
        <end position="253"/>
    </location>
</feature>
<evidence type="ECO:0000313" key="4">
    <source>
        <dbReference type="EMBL" id="SMP77995.1"/>
    </source>
</evidence>
<feature type="domain" description="Ubiquitin Mut7-C" evidence="3">
    <location>
        <begin position="3"/>
        <end position="78"/>
    </location>
</feature>
<evidence type="ECO:0000259" key="3">
    <source>
        <dbReference type="Pfam" id="PF14451"/>
    </source>
</evidence>
<dbReference type="Pfam" id="PF14451">
    <property type="entry name" value="Ub-Mut7C"/>
    <property type="match status" value="1"/>
</dbReference>